<comment type="caution">
    <text evidence="2">The sequence shown here is derived from an EMBL/GenBank/DDBJ whole genome shotgun (WGS) entry which is preliminary data.</text>
</comment>
<proteinExistence type="predicted"/>
<evidence type="ECO:0000313" key="1">
    <source>
        <dbReference type="EMBL" id="CAF1369607.1"/>
    </source>
</evidence>
<dbReference type="Proteomes" id="UP000663870">
    <property type="component" value="Unassembled WGS sequence"/>
</dbReference>
<gene>
    <name evidence="2" type="ORF">JXQ802_LOCUS49389</name>
    <name evidence="1" type="ORF">PYM288_LOCUS33291</name>
</gene>
<keyword evidence="3" id="KW-1185">Reference proteome</keyword>
<dbReference type="InterPro" id="IPR052807">
    <property type="entry name" value="Mito_transl_resp_regulator"/>
</dbReference>
<dbReference type="EMBL" id="CAJNOH010004440">
    <property type="protein sequence ID" value="CAF1369607.1"/>
    <property type="molecule type" value="Genomic_DNA"/>
</dbReference>
<dbReference type="PANTHER" id="PTHR46406">
    <property type="entry name" value="NITRIC OXIDE-ASSOCIATED PROTEIN 1"/>
    <property type="match status" value="1"/>
</dbReference>
<organism evidence="2 3">
    <name type="scientific">Rotaria sordida</name>
    <dbReference type="NCBI Taxonomy" id="392033"/>
    <lineage>
        <taxon>Eukaryota</taxon>
        <taxon>Metazoa</taxon>
        <taxon>Spiralia</taxon>
        <taxon>Gnathifera</taxon>
        <taxon>Rotifera</taxon>
        <taxon>Eurotatoria</taxon>
        <taxon>Bdelloidea</taxon>
        <taxon>Philodinida</taxon>
        <taxon>Philodinidae</taxon>
        <taxon>Rotaria</taxon>
    </lineage>
</organism>
<dbReference type="AlphaFoldDB" id="A0A816BRE0"/>
<protein>
    <submittedName>
        <fullName evidence="2">Uncharacterized protein</fullName>
    </submittedName>
</protein>
<sequence length="255" mass="28819">MALSNDEKQIINETKPVSLDNLSPIVRQILSKDPSYVVRFVASRAENLFSQISKDDLILSINEDENDLPRLPIVSFPSTVNLICLIPRTEYGLEELIFKVFRYWSQHDGVYLLASTNTEKTSLFNSLIDSDLCHIDALGYIQCVTELNLPGVILPEQMINECRNIGQTILIGDIARIDIKHISNDVLVSLSFMTTSHLPINVIETKDDEKFYEKTLEKDQLEVNNSPQLCGPTIEILGIRKEEEDVRNIVLLSAS</sequence>
<dbReference type="PANTHER" id="PTHR46406:SF1">
    <property type="entry name" value="NITRIC OXIDE-ASSOCIATED PROTEIN 1"/>
    <property type="match status" value="1"/>
</dbReference>
<name>A0A816BRE0_9BILA</name>
<dbReference type="EMBL" id="CAJNOL010005868">
    <property type="protein sequence ID" value="CAF1610994.1"/>
    <property type="molecule type" value="Genomic_DNA"/>
</dbReference>
<reference evidence="2" key="1">
    <citation type="submission" date="2021-02" db="EMBL/GenBank/DDBJ databases">
        <authorList>
            <person name="Nowell W R."/>
        </authorList>
    </citation>
    <scope>NUCLEOTIDE SEQUENCE</scope>
</reference>
<dbReference type="Proteomes" id="UP000663854">
    <property type="component" value="Unassembled WGS sequence"/>
</dbReference>
<evidence type="ECO:0000313" key="2">
    <source>
        <dbReference type="EMBL" id="CAF1610994.1"/>
    </source>
</evidence>
<accession>A0A816BRE0</accession>
<evidence type="ECO:0000313" key="3">
    <source>
        <dbReference type="Proteomes" id="UP000663870"/>
    </source>
</evidence>